<feature type="region of interest" description="Disordered" evidence="1">
    <location>
        <begin position="55"/>
        <end position="108"/>
    </location>
</feature>
<evidence type="ECO:0000313" key="3">
    <source>
        <dbReference type="Proteomes" id="UP000215453"/>
    </source>
</evidence>
<reference evidence="2 3" key="1">
    <citation type="submission" date="2016-10" db="EMBL/GenBank/DDBJ databases">
        <authorList>
            <person name="Varghese N."/>
        </authorList>
    </citation>
    <scope>NUCLEOTIDE SEQUENCE [LARGE SCALE GENOMIC DNA]</scope>
</reference>
<proteinExistence type="predicted"/>
<dbReference type="EMBL" id="LT882682">
    <property type="protein sequence ID" value="SMY26515.1"/>
    <property type="molecule type" value="Genomic_DNA"/>
</dbReference>
<organism evidence="2 3">
    <name type="scientific">Zymoseptoria tritici ST99CH_1A5</name>
    <dbReference type="NCBI Taxonomy" id="1276529"/>
    <lineage>
        <taxon>Eukaryota</taxon>
        <taxon>Fungi</taxon>
        <taxon>Dikarya</taxon>
        <taxon>Ascomycota</taxon>
        <taxon>Pezizomycotina</taxon>
        <taxon>Dothideomycetes</taxon>
        <taxon>Dothideomycetidae</taxon>
        <taxon>Mycosphaerellales</taxon>
        <taxon>Mycosphaerellaceae</taxon>
        <taxon>Zymoseptoria</taxon>
    </lineage>
</organism>
<feature type="compositionally biased region" description="Basic residues" evidence="1">
    <location>
        <begin position="60"/>
        <end position="79"/>
    </location>
</feature>
<evidence type="ECO:0000313" key="2">
    <source>
        <dbReference type="EMBL" id="SMY26515.1"/>
    </source>
</evidence>
<sequence>MPGVWEPTRGTIPCARLAPRSSERQSPPSVTETPASIFLARRAIKLTTAVAAGLPFPHGDRRRLFKRSGQHTHHKRRRGSTLPFQEGRGDTSATRAHSRADQRQPPRVSLNTLETRGGHLYKHKFDKSQTEWGGLSVARPIQSHQSVRLDPAHPNKYKFAWSASADQVKHRKVSGMKTEKKHPVELLNLDSTADDGPPHPLIVSSTALSKTSSTDQVMSRRSELVRTLRALSAQSSQLMVGLPSWEVTT</sequence>
<dbReference type="Proteomes" id="UP000215453">
    <property type="component" value="Chromosome 7"/>
</dbReference>
<feature type="compositionally biased region" description="Polar residues" evidence="1">
    <location>
        <begin position="24"/>
        <end position="34"/>
    </location>
</feature>
<name>A0A1Y6LQB3_ZYMTR</name>
<accession>A0A1Y6LQB3</accession>
<feature type="region of interest" description="Disordered" evidence="1">
    <location>
        <begin position="1"/>
        <end position="34"/>
    </location>
</feature>
<dbReference type="AlphaFoldDB" id="A0A1Y6LQB3"/>
<evidence type="ECO:0000256" key="1">
    <source>
        <dbReference type="SAM" id="MobiDB-lite"/>
    </source>
</evidence>
<gene>
    <name evidence="2" type="ORF">ZT1A5_G7958</name>
</gene>
<protein>
    <submittedName>
        <fullName evidence="2">Uncharacterized protein</fullName>
    </submittedName>
</protein>